<evidence type="ECO:0000313" key="5">
    <source>
        <dbReference type="Proteomes" id="UP000218231"/>
    </source>
</evidence>
<comment type="caution">
    <text evidence="4">The sequence shown here is derived from an EMBL/GenBank/DDBJ whole genome shotgun (WGS) entry which is preliminary data.</text>
</comment>
<dbReference type="GO" id="GO:0004620">
    <property type="term" value="F:phospholipase activity"/>
    <property type="evidence" value="ECO:0007669"/>
    <property type="project" value="InterPro"/>
</dbReference>
<dbReference type="CDD" id="cd01824">
    <property type="entry name" value="Phospholipase_B_like"/>
    <property type="match status" value="1"/>
</dbReference>
<reference evidence="4 5" key="1">
    <citation type="journal article" date="2017" name="Curr. Biol.">
        <title>Genome architecture and evolution of a unichromosomal asexual nematode.</title>
        <authorList>
            <person name="Fradin H."/>
            <person name="Zegar C."/>
            <person name="Gutwein M."/>
            <person name="Lucas J."/>
            <person name="Kovtun M."/>
            <person name="Corcoran D."/>
            <person name="Baugh L.R."/>
            <person name="Kiontke K."/>
            <person name="Gunsalus K."/>
            <person name="Fitch D.H."/>
            <person name="Piano F."/>
        </authorList>
    </citation>
    <scope>NUCLEOTIDE SEQUENCE [LARGE SCALE GENOMIC DNA]</scope>
    <source>
        <strain evidence="4">PF1309</strain>
    </source>
</reference>
<accession>A0A2A2LPP5</accession>
<dbReference type="Proteomes" id="UP000218231">
    <property type="component" value="Unassembled WGS sequence"/>
</dbReference>
<dbReference type="AlphaFoldDB" id="A0A2A2LPP5"/>
<feature type="compositionally biased region" description="Basic and acidic residues" evidence="1">
    <location>
        <begin position="68"/>
        <end position="81"/>
    </location>
</feature>
<dbReference type="OrthoDB" id="10265800at2759"/>
<dbReference type="STRING" id="2018661.A0A2A2LPP5"/>
<dbReference type="Pfam" id="PF00657">
    <property type="entry name" value="Lipase_GDSL"/>
    <property type="match status" value="1"/>
</dbReference>
<keyword evidence="3" id="KW-0732">Signal</keyword>
<keyword evidence="5" id="KW-1185">Reference proteome</keyword>
<sequence length="606" mass="67857">MVSLSKQLTLFCLCTLFLLNLLLAEAKSAQVDGNEWRGKYLGDVQVDYYERETKTGKSGRKQPSLKQFVDRKLGDDDKRSDEDEDGTIDIFAEDDPEDNDKEDESDVSEERSIDVAGGDSVDALLKVNTANEVSGQQLPQLPSVIIDNSFNNRKTFSCPRIKTDLKTGTSIGDLSPEDIGIIAAMGGALATGIGLWPTADIEFRGASFPIGGDATIDGLVTVPNILREFNPRLLGVSHGMGTREQLPEHQLNVAQADAKTDDLPDQAKELVRRLKKLRDVDYTSEWVMVIVTIGTEELCLQCREPNYNALERAVDILNVGIPKAFLVFLGPLYVSYSHNQTMNVLKDRCDCLKKESDDFMKDLENSWRDAFNDLQAYVDETDYKRVTFGMISIPFLTITSRYPNSLFIQKRGFLLNRRGHNYATKWLWNRVIAGDKYNLSSAILSQDTYFCPSTGCPYFHTSANAKGCQLLSLSEAKEKELALGDGKVIKMPRRSRQRLYTIAGVIVVFSLFMVCVLGTFFYQRSKNGTRGRFEEIPEVHPVEIEINKEEERQNLLLASRANSTDEKTSLCVAPAPISRHNTFRITVTDESGQSPKTQRAWTSIGV</sequence>
<dbReference type="EMBL" id="LIAE01006529">
    <property type="protein sequence ID" value="PAV88213.1"/>
    <property type="molecule type" value="Genomic_DNA"/>
</dbReference>
<dbReference type="InterPro" id="IPR001087">
    <property type="entry name" value="GDSL"/>
</dbReference>
<evidence type="ECO:0000313" key="4">
    <source>
        <dbReference type="EMBL" id="PAV88213.1"/>
    </source>
</evidence>
<feature type="signal peptide" evidence="3">
    <location>
        <begin position="1"/>
        <end position="28"/>
    </location>
</feature>
<proteinExistence type="predicted"/>
<evidence type="ECO:0000256" key="1">
    <source>
        <dbReference type="SAM" id="MobiDB-lite"/>
    </source>
</evidence>
<evidence type="ECO:0000256" key="2">
    <source>
        <dbReference type="SAM" id="Phobius"/>
    </source>
</evidence>
<evidence type="ECO:0000256" key="3">
    <source>
        <dbReference type="SAM" id="SignalP"/>
    </source>
</evidence>
<keyword evidence="2" id="KW-0812">Transmembrane</keyword>
<evidence type="ECO:0008006" key="6">
    <source>
        <dbReference type="Google" id="ProtNLM"/>
    </source>
</evidence>
<dbReference type="GO" id="GO:0006644">
    <property type="term" value="P:phospholipid metabolic process"/>
    <property type="evidence" value="ECO:0007669"/>
    <property type="project" value="TreeGrafter"/>
</dbReference>
<keyword evidence="2" id="KW-1133">Transmembrane helix</keyword>
<feature type="region of interest" description="Disordered" evidence="1">
    <location>
        <begin position="52"/>
        <end position="113"/>
    </location>
</feature>
<gene>
    <name evidence="4" type="ORF">WR25_05231</name>
</gene>
<feature type="chain" id="PRO_5012471792" description="SGNH hydrolase-type esterase domain-containing protein" evidence="3">
    <location>
        <begin position="29"/>
        <end position="606"/>
    </location>
</feature>
<dbReference type="InterPro" id="IPR038885">
    <property type="entry name" value="PLB1"/>
</dbReference>
<dbReference type="InterPro" id="IPR035547">
    <property type="entry name" value="Phospholipase_B"/>
</dbReference>
<dbReference type="PANTHER" id="PTHR21325:SF32">
    <property type="entry name" value="LIPASE_GDSL DOMAIN-CONTAINING PROTEIN"/>
    <property type="match status" value="1"/>
</dbReference>
<name>A0A2A2LPP5_9BILA</name>
<feature type="compositionally biased region" description="Acidic residues" evidence="1">
    <location>
        <begin position="82"/>
        <end position="107"/>
    </location>
</feature>
<feature type="transmembrane region" description="Helical" evidence="2">
    <location>
        <begin position="499"/>
        <end position="522"/>
    </location>
</feature>
<protein>
    <recommendedName>
        <fullName evidence="6">SGNH hydrolase-type esterase domain-containing protein</fullName>
    </recommendedName>
</protein>
<organism evidence="4 5">
    <name type="scientific">Diploscapter pachys</name>
    <dbReference type="NCBI Taxonomy" id="2018661"/>
    <lineage>
        <taxon>Eukaryota</taxon>
        <taxon>Metazoa</taxon>
        <taxon>Ecdysozoa</taxon>
        <taxon>Nematoda</taxon>
        <taxon>Chromadorea</taxon>
        <taxon>Rhabditida</taxon>
        <taxon>Rhabditina</taxon>
        <taxon>Rhabditomorpha</taxon>
        <taxon>Rhabditoidea</taxon>
        <taxon>Rhabditidae</taxon>
        <taxon>Diploscapter</taxon>
    </lineage>
</organism>
<keyword evidence="2" id="KW-0472">Membrane</keyword>
<dbReference type="PANTHER" id="PTHR21325">
    <property type="entry name" value="PHOSPHOLIPASE B, PLB1"/>
    <property type="match status" value="1"/>
</dbReference>